<protein>
    <submittedName>
        <fullName evidence="1">Uncharacterized protein</fullName>
    </submittedName>
</protein>
<gene>
    <name evidence="1" type="ORF">Bca52824_063257</name>
</gene>
<evidence type="ECO:0000313" key="1">
    <source>
        <dbReference type="EMBL" id="KAG2268702.1"/>
    </source>
</evidence>
<accession>A0A8X7QEF4</accession>
<sequence length="158" mass="16897">MTISFAVLATKGGDTLRDAFPSHRTVTVYRLAFGNRFNRGTQKRLNSKGEVGRLSGASARVPSPESLISPEKLGVAVSTRLLFPPPCLSFGGPGSIIGDSTAGGKTRSQEEWVWWACRMSGALHVLSSGEAKGKSVVFLRRLSKVFGGAKSEMISRGR</sequence>
<dbReference type="Proteomes" id="UP000886595">
    <property type="component" value="Unassembled WGS sequence"/>
</dbReference>
<dbReference type="EMBL" id="JAAMPC010000013">
    <property type="protein sequence ID" value="KAG2268702.1"/>
    <property type="molecule type" value="Genomic_DNA"/>
</dbReference>
<proteinExistence type="predicted"/>
<evidence type="ECO:0000313" key="2">
    <source>
        <dbReference type="Proteomes" id="UP000886595"/>
    </source>
</evidence>
<organism evidence="1 2">
    <name type="scientific">Brassica carinata</name>
    <name type="common">Ethiopian mustard</name>
    <name type="synonym">Abyssinian cabbage</name>
    <dbReference type="NCBI Taxonomy" id="52824"/>
    <lineage>
        <taxon>Eukaryota</taxon>
        <taxon>Viridiplantae</taxon>
        <taxon>Streptophyta</taxon>
        <taxon>Embryophyta</taxon>
        <taxon>Tracheophyta</taxon>
        <taxon>Spermatophyta</taxon>
        <taxon>Magnoliopsida</taxon>
        <taxon>eudicotyledons</taxon>
        <taxon>Gunneridae</taxon>
        <taxon>Pentapetalae</taxon>
        <taxon>rosids</taxon>
        <taxon>malvids</taxon>
        <taxon>Brassicales</taxon>
        <taxon>Brassicaceae</taxon>
        <taxon>Brassiceae</taxon>
        <taxon>Brassica</taxon>
    </lineage>
</organism>
<comment type="caution">
    <text evidence="1">The sequence shown here is derived from an EMBL/GenBank/DDBJ whole genome shotgun (WGS) entry which is preliminary data.</text>
</comment>
<name>A0A8X7QEF4_BRACI</name>
<keyword evidence="2" id="KW-1185">Reference proteome</keyword>
<reference evidence="1 2" key="1">
    <citation type="submission" date="2020-02" db="EMBL/GenBank/DDBJ databases">
        <authorList>
            <person name="Ma Q."/>
            <person name="Huang Y."/>
            <person name="Song X."/>
            <person name="Pei D."/>
        </authorList>
    </citation>
    <scope>NUCLEOTIDE SEQUENCE [LARGE SCALE GENOMIC DNA]</scope>
    <source>
        <strain evidence="1">Sxm20200214</strain>
        <tissue evidence="1">Leaf</tissue>
    </source>
</reference>
<dbReference type="AlphaFoldDB" id="A0A8X7QEF4"/>
<dbReference type="OrthoDB" id="10557799at2759"/>